<dbReference type="EMBL" id="GGEC01071468">
    <property type="protein sequence ID" value="MBX51952.1"/>
    <property type="molecule type" value="Transcribed_RNA"/>
</dbReference>
<sequence>MNILIFKSVHTYSHSFFWTQCFLTTKHSLVTTKLMA</sequence>
<proteinExistence type="predicted"/>
<evidence type="ECO:0000313" key="1">
    <source>
        <dbReference type="EMBL" id="MBX51952.1"/>
    </source>
</evidence>
<protein>
    <submittedName>
        <fullName evidence="1">Uncharacterized protein</fullName>
    </submittedName>
</protein>
<accession>A0A2P2PB39</accession>
<organism evidence="1">
    <name type="scientific">Rhizophora mucronata</name>
    <name type="common">Asiatic mangrove</name>
    <dbReference type="NCBI Taxonomy" id="61149"/>
    <lineage>
        <taxon>Eukaryota</taxon>
        <taxon>Viridiplantae</taxon>
        <taxon>Streptophyta</taxon>
        <taxon>Embryophyta</taxon>
        <taxon>Tracheophyta</taxon>
        <taxon>Spermatophyta</taxon>
        <taxon>Magnoliopsida</taxon>
        <taxon>eudicotyledons</taxon>
        <taxon>Gunneridae</taxon>
        <taxon>Pentapetalae</taxon>
        <taxon>rosids</taxon>
        <taxon>fabids</taxon>
        <taxon>Malpighiales</taxon>
        <taxon>Rhizophoraceae</taxon>
        <taxon>Rhizophora</taxon>
    </lineage>
</organism>
<dbReference type="AlphaFoldDB" id="A0A2P2PB39"/>
<name>A0A2P2PB39_RHIMU</name>
<reference evidence="1" key="1">
    <citation type="submission" date="2018-02" db="EMBL/GenBank/DDBJ databases">
        <title>Rhizophora mucronata_Transcriptome.</title>
        <authorList>
            <person name="Meera S.P."/>
            <person name="Sreeshan A."/>
            <person name="Augustine A."/>
        </authorList>
    </citation>
    <scope>NUCLEOTIDE SEQUENCE</scope>
    <source>
        <tissue evidence="1">Leaf</tissue>
    </source>
</reference>